<accession>A0A1G2DTI8</accession>
<organism evidence="2 3">
    <name type="scientific">Candidatus Lloydbacteria bacterium RIFCSPLOWO2_12_FULL_51_9</name>
    <dbReference type="NCBI Taxonomy" id="1798669"/>
    <lineage>
        <taxon>Bacteria</taxon>
        <taxon>Candidatus Lloydiibacteriota</taxon>
    </lineage>
</organism>
<dbReference type="InterPro" id="IPR055575">
    <property type="entry name" value="DUF7151"/>
</dbReference>
<gene>
    <name evidence="2" type="ORF">A3G11_00835</name>
</gene>
<dbReference type="Pfam" id="PF23657">
    <property type="entry name" value="DUF7151"/>
    <property type="match status" value="1"/>
</dbReference>
<sequence>MKKITGGNLYATGNIRSDSGFSVGGTSVIDANGNWVGASTGLVGADGAKWFTGTAVPNTTTDETGGVTSGSVVGDFYLRTGATGGGDVYRKIASGWGAATVGNIKGADGTSGASGYTSLVKTTAEDPGTNCTVAGLKIEAGLDDGTPSGTANNGTLEAGEVIQTGYICDGAQGTNGTNGTPGATWLSSSGAPAAADGAINDFYLNTANGDVYKKTNASTWTLQTNITGPLVAGTANQTLRYDTTAPAGWKATSDFSVTSVGVISGKEGFTVSYPTTGVYGDAESAPYSRVNADSFHTNSLGVGQLFIEGRAIDSNLPIYIGAGVAGGQSAQNTYFGGNVGIGTAAPMAKLEVKGNTGTTVTTEARILADTPLRRRLYLSSGFSSDLKIGDAVKVVRILTPTDTITTIILAISADRKRILLATAVPALGVSYSGETPSLSIDPYFYTVTMDPTLFAVRNAANVNKFSVDKNGGVAAGSIVANWVNSLGGFGLKLNDSDNSNTITLKAPAGTALTSNLIWTLPSYLPTGGVTGLLKTDNMGNLSWETMGATTSINAMRSNVALNVTSPAARTAANHAAYPTSAPYGLASLDTNQKILVSELPDAVVGGTRYKGTWNATTDKINDTVNALLPVASGDRSTGNTGDFYVVTVEGDPSTGNASAAGAFKVGDYVISNGGSWTRIDNSDVQTKITNWWSATSGSFQASDTDLTAIAGLSASDNNFIVGGSGGAWTVESGSTARTSLGLGTLATRNSINLTSHVGSTILPLRNGGTGFSSYATGDIIWASGVNTLSKFSASAATADGVLLWDYDATSPTLKWLDSNSASLGQVLGVTANGVLGWTSGGKWEDGTNYATNKNITYNPAAGTDVTGNVGIGTASPTAKLEVTGGVKIVQEPATLTQLNGSINDSVTTITVDSTAGYPSAGTLLIDSEAITYTGITTTTFTGLTRGALGTTAAAHSDNAVINNFLFTALSTATTPRMVVTSAGNVGINTPVFAGTMLNIKQSVASQTVGVGINGFSDSDATLQFCNENSGKLCSYVRQIYDTGGISFSGGPNLSDLNISPEGNVGIGRQPIANSALSVLGVVGVQGDLMVADDGVTKNALEVSGTGDSFIMGNVGIGTNDSNDISGTLAKKVNVYGGVRVVDGGILMTSSLLPISAGAMAYTLKNEELISHSTVRCSSKDGLPNDDSSTLINIVVRGIDGKLISYPTTEGVGDVCSDNYKVDTDSDGTVDSDRRNEWVVVSIGAQNANLIGGIRFQDLTRAEDTWELFNRNGEFLFQDAGGNNNLTLTQTGNVDIAHDLTIGGESLSLADNLFLEGTGETVRITNNAYINDSGSFVIKDTSKKAATIEIRDNPISDGVGSIDFYGTLTNGQLDWRRMMSMNAVDNKVIVDGMLSVGGNTTLSSTLNVTGATTLSSTLNVTGNATIGGRIIGAARGIAVYKVDGCYTRIGDPSNPSLIYRECLVTDSSNGATLAGYLIAP</sequence>
<dbReference type="EMBL" id="MHLT01000015">
    <property type="protein sequence ID" value="OGZ16939.1"/>
    <property type="molecule type" value="Genomic_DNA"/>
</dbReference>
<reference evidence="2 3" key="1">
    <citation type="journal article" date="2016" name="Nat. Commun.">
        <title>Thousands of microbial genomes shed light on interconnected biogeochemical processes in an aquifer system.</title>
        <authorList>
            <person name="Anantharaman K."/>
            <person name="Brown C.T."/>
            <person name="Hug L.A."/>
            <person name="Sharon I."/>
            <person name="Castelle C.J."/>
            <person name="Probst A.J."/>
            <person name="Thomas B.C."/>
            <person name="Singh A."/>
            <person name="Wilkins M.J."/>
            <person name="Karaoz U."/>
            <person name="Brodie E.L."/>
            <person name="Williams K.H."/>
            <person name="Hubbard S.S."/>
            <person name="Banfield J.F."/>
        </authorList>
    </citation>
    <scope>NUCLEOTIDE SEQUENCE [LARGE SCALE GENOMIC DNA]</scope>
</reference>
<comment type="caution">
    <text evidence="2">The sequence shown here is derived from an EMBL/GenBank/DDBJ whole genome shotgun (WGS) entry which is preliminary data.</text>
</comment>
<evidence type="ECO:0000313" key="3">
    <source>
        <dbReference type="Proteomes" id="UP000178472"/>
    </source>
</evidence>
<name>A0A1G2DTI8_9BACT</name>
<feature type="domain" description="DUF7151" evidence="1">
    <location>
        <begin position="118"/>
        <end position="168"/>
    </location>
</feature>
<proteinExistence type="predicted"/>
<protein>
    <recommendedName>
        <fullName evidence="1">DUF7151 domain-containing protein</fullName>
    </recommendedName>
</protein>
<evidence type="ECO:0000313" key="2">
    <source>
        <dbReference type="EMBL" id="OGZ16939.1"/>
    </source>
</evidence>
<dbReference type="Proteomes" id="UP000178472">
    <property type="component" value="Unassembled WGS sequence"/>
</dbReference>
<evidence type="ECO:0000259" key="1">
    <source>
        <dbReference type="Pfam" id="PF23657"/>
    </source>
</evidence>